<feature type="transmembrane region" description="Helical" evidence="1">
    <location>
        <begin position="203"/>
        <end position="223"/>
    </location>
</feature>
<evidence type="ECO:0000313" key="4">
    <source>
        <dbReference type="Proteomes" id="UP000003204"/>
    </source>
</evidence>
<proteinExistence type="predicted"/>
<evidence type="ECO:0000256" key="2">
    <source>
        <dbReference type="SAM" id="SignalP"/>
    </source>
</evidence>
<evidence type="ECO:0000256" key="1">
    <source>
        <dbReference type="SAM" id="Phobius"/>
    </source>
</evidence>
<dbReference type="PROSITE" id="PS51257">
    <property type="entry name" value="PROKAR_LIPOPROTEIN"/>
    <property type="match status" value="1"/>
</dbReference>
<dbReference type="AlphaFoldDB" id="A0A828SU33"/>
<keyword evidence="1" id="KW-0472">Membrane</keyword>
<comment type="caution">
    <text evidence="3">The sequence shown here is derived from an EMBL/GenBank/DDBJ whole genome shotgun (WGS) entry which is preliminary data.</text>
</comment>
<dbReference type="EMBL" id="ACYS02000032">
    <property type="protein sequence ID" value="EGJ68854.1"/>
    <property type="molecule type" value="Genomic_DNA"/>
</dbReference>
<keyword evidence="1" id="KW-1133">Transmembrane helix</keyword>
<name>A0A828SU33_ACIBA</name>
<dbReference type="Proteomes" id="UP000003204">
    <property type="component" value="Unassembled WGS sequence"/>
</dbReference>
<feature type="signal peptide" evidence="2">
    <location>
        <begin position="1"/>
        <end position="24"/>
    </location>
</feature>
<organism evidence="3 4">
    <name type="scientific">Acinetobacter baumannii 6014059</name>
    <dbReference type="NCBI Taxonomy" id="525242"/>
    <lineage>
        <taxon>Bacteria</taxon>
        <taxon>Pseudomonadati</taxon>
        <taxon>Pseudomonadota</taxon>
        <taxon>Gammaproteobacteria</taxon>
        <taxon>Moraxellales</taxon>
        <taxon>Moraxellaceae</taxon>
        <taxon>Acinetobacter</taxon>
        <taxon>Acinetobacter calcoaceticus/baumannii complex</taxon>
    </lineage>
</organism>
<protein>
    <submittedName>
        <fullName evidence="3">Uncharacterized protein</fullName>
    </submittedName>
</protein>
<gene>
    <name evidence="3" type="ORF">HMPREF0022_01294</name>
</gene>
<evidence type="ECO:0000313" key="3">
    <source>
        <dbReference type="EMBL" id="EGJ68854.1"/>
    </source>
</evidence>
<feature type="chain" id="PRO_5032927690" evidence="2">
    <location>
        <begin position="25"/>
        <end position="232"/>
    </location>
</feature>
<keyword evidence="1" id="KW-0812">Transmembrane</keyword>
<accession>A0A828SU33</accession>
<sequence length="232" mass="26292">MFMYKTLTTCLLVTCLGLSGCATSILSTALPNETTEVQTTILKTDQIIVLGQAIKNQQEQGVVFIGQDFNYLMTEGSSEFLNIIKNIPVNQRTLIIPSPLLLEMDDPTHFHGELKFQYNIPASKLSDQQKENLKNLGFKNHFMVMENQTQLLYPYAIIRFKGQIYQTSPTLKVQQTIPTPYPIALQQKDEITKKHPFKRVTRMALYPLAMAFDIVTVAPSLILSDLRGDFTK</sequence>
<reference evidence="3 4" key="1">
    <citation type="submission" date="2011-04" db="EMBL/GenBank/DDBJ databases">
        <authorList>
            <person name="Weinstock G."/>
            <person name="Sodergren E."/>
            <person name="Clifton S."/>
            <person name="Fulton L."/>
            <person name="Fulton B."/>
            <person name="Courtney L."/>
            <person name="Fronick C."/>
            <person name="Harrison M."/>
            <person name="Strong C."/>
            <person name="Farmer C."/>
            <person name="Delahaunty K."/>
            <person name="Markovic C."/>
            <person name="Hall O."/>
            <person name="Minx P."/>
            <person name="Tomlinson C."/>
            <person name="Mitreva M."/>
            <person name="Hou S."/>
            <person name="Chen J."/>
            <person name="Wollam A."/>
            <person name="Pepin K.H."/>
            <person name="Johnson M."/>
            <person name="Bhonagiri V."/>
            <person name="Zhang X."/>
            <person name="Suruliraj S."/>
            <person name="Warren W."/>
            <person name="Chinwalla A."/>
            <person name="Mardis E.R."/>
            <person name="Wilson R.K."/>
        </authorList>
    </citation>
    <scope>NUCLEOTIDE SEQUENCE [LARGE SCALE GENOMIC DNA]</scope>
    <source>
        <strain evidence="3 4">6014059</strain>
    </source>
</reference>
<keyword evidence="2" id="KW-0732">Signal</keyword>